<name>A0A4Y2GYZ9_ARAVE</name>
<feature type="non-terminal residue" evidence="1">
    <location>
        <position position="1"/>
    </location>
</feature>
<comment type="caution">
    <text evidence="1">The sequence shown here is derived from an EMBL/GenBank/DDBJ whole genome shotgun (WGS) entry which is preliminary data.</text>
</comment>
<dbReference type="EMBL" id="BGPR01179836">
    <property type="protein sequence ID" value="GBM59020.1"/>
    <property type="molecule type" value="Genomic_DNA"/>
</dbReference>
<keyword evidence="2" id="KW-1185">Reference proteome</keyword>
<evidence type="ECO:0000313" key="1">
    <source>
        <dbReference type="EMBL" id="GBM59020.1"/>
    </source>
</evidence>
<dbReference type="AlphaFoldDB" id="A0A4Y2GYZ9"/>
<reference evidence="1 2" key="1">
    <citation type="journal article" date="2019" name="Sci. Rep.">
        <title>Orb-weaving spider Araneus ventricosus genome elucidates the spidroin gene catalogue.</title>
        <authorList>
            <person name="Kono N."/>
            <person name="Nakamura H."/>
            <person name="Ohtoshi R."/>
            <person name="Moran D.A.P."/>
            <person name="Shinohara A."/>
            <person name="Yoshida Y."/>
            <person name="Fujiwara M."/>
            <person name="Mori M."/>
            <person name="Tomita M."/>
            <person name="Arakawa K."/>
        </authorList>
    </citation>
    <scope>NUCLEOTIDE SEQUENCE [LARGE SCALE GENOMIC DNA]</scope>
</reference>
<sequence length="52" mass="5911">HHQYGGKCISPFLSLSSAVPVPYAMYKLTDTMEEVFQTYPSSFAEYAFPILF</sequence>
<gene>
    <name evidence="1" type="ORF">AVEN_29862_1</name>
</gene>
<accession>A0A4Y2GYZ9</accession>
<proteinExistence type="predicted"/>
<evidence type="ECO:0000313" key="2">
    <source>
        <dbReference type="Proteomes" id="UP000499080"/>
    </source>
</evidence>
<organism evidence="1 2">
    <name type="scientific">Araneus ventricosus</name>
    <name type="common">Orbweaver spider</name>
    <name type="synonym">Epeira ventricosa</name>
    <dbReference type="NCBI Taxonomy" id="182803"/>
    <lineage>
        <taxon>Eukaryota</taxon>
        <taxon>Metazoa</taxon>
        <taxon>Ecdysozoa</taxon>
        <taxon>Arthropoda</taxon>
        <taxon>Chelicerata</taxon>
        <taxon>Arachnida</taxon>
        <taxon>Araneae</taxon>
        <taxon>Araneomorphae</taxon>
        <taxon>Entelegynae</taxon>
        <taxon>Araneoidea</taxon>
        <taxon>Araneidae</taxon>
        <taxon>Araneus</taxon>
    </lineage>
</organism>
<protein>
    <submittedName>
        <fullName evidence="1">Uncharacterized protein</fullName>
    </submittedName>
</protein>
<dbReference type="Proteomes" id="UP000499080">
    <property type="component" value="Unassembled WGS sequence"/>
</dbReference>